<dbReference type="InterPro" id="IPR019587">
    <property type="entry name" value="Polyketide_cyclase/dehydratase"/>
</dbReference>
<dbReference type="CDD" id="cd07821">
    <property type="entry name" value="PYR_PYL_RCAR_like"/>
    <property type="match status" value="1"/>
</dbReference>
<organism evidence="1 2">
    <name type="scientific">Aeromicrobium erythreum</name>
    <dbReference type="NCBI Taxonomy" id="2041"/>
    <lineage>
        <taxon>Bacteria</taxon>
        <taxon>Bacillati</taxon>
        <taxon>Actinomycetota</taxon>
        <taxon>Actinomycetes</taxon>
        <taxon>Propionibacteriales</taxon>
        <taxon>Nocardioidaceae</taxon>
        <taxon>Aeromicrobium</taxon>
    </lineage>
</organism>
<accession>A0A0U4D7N7</accession>
<evidence type="ECO:0000313" key="1">
    <source>
        <dbReference type="EMBL" id="ALX04210.1"/>
    </source>
</evidence>
<evidence type="ECO:0000313" key="2">
    <source>
        <dbReference type="Proteomes" id="UP000067689"/>
    </source>
</evidence>
<dbReference type="OrthoDB" id="4459835at2"/>
<evidence type="ECO:0008006" key="3">
    <source>
        <dbReference type="Google" id="ProtNLM"/>
    </source>
</evidence>
<dbReference type="InterPro" id="IPR023393">
    <property type="entry name" value="START-like_dom_sf"/>
</dbReference>
<dbReference type="RefSeq" id="WP_067861393.1">
    <property type="nucleotide sequence ID" value="NZ_CP011502.1"/>
</dbReference>
<keyword evidence="2" id="KW-1185">Reference proteome</keyword>
<dbReference type="Gene3D" id="3.30.530.20">
    <property type="match status" value="1"/>
</dbReference>
<dbReference type="SUPFAM" id="SSF55961">
    <property type="entry name" value="Bet v1-like"/>
    <property type="match status" value="1"/>
</dbReference>
<dbReference type="EMBL" id="CP011502">
    <property type="protein sequence ID" value="ALX04210.1"/>
    <property type="molecule type" value="Genomic_DNA"/>
</dbReference>
<gene>
    <name evidence="1" type="ORF">AERYTH_05595</name>
</gene>
<dbReference type="Proteomes" id="UP000067689">
    <property type="component" value="Chromosome"/>
</dbReference>
<dbReference type="STRING" id="2041.AERYTH_05595"/>
<dbReference type="Pfam" id="PF10604">
    <property type="entry name" value="Polyketide_cyc2"/>
    <property type="match status" value="1"/>
</dbReference>
<reference evidence="1 2" key="1">
    <citation type="journal article" date="1991" name="Int. J. Syst. Bacteriol.">
        <title>Description of the erythromycin-producing bacterium Arthrobacter sp. strain NRRL B-3381 as Aeromicrobium erythreum gen. nov., sp. nov.</title>
        <authorList>
            <person name="Miller E.S."/>
            <person name="Woese C.R."/>
            <person name="Brenner S."/>
        </authorList>
    </citation>
    <scope>NUCLEOTIDE SEQUENCE [LARGE SCALE GENOMIC DNA]</scope>
    <source>
        <strain evidence="1 2">AR18</strain>
    </source>
</reference>
<dbReference type="PATRIC" id="fig|2041.4.peg.1163"/>
<sequence length="146" mass="15553">MPGPHPLGQPRVHVTHTFRSAPADVFAALGEHENLGRLFGARITRLRDGETSRNGVGSARTLKIGPLPAFVETVVVSEPDERIEYEITQGSPLRGHRGIQVLTPTADGGTLLDYTIHFDAPVPGVAGVVAKVLTQKISAGLPRLLP</sequence>
<dbReference type="KEGG" id="aer:AERYTH_05595"/>
<name>A0A0U4D7N7_9ACTN</name>
<proteinExistence type="predicted"/>
<protein>
    <recommendedName>
        <fullName evidence="3">Polyketide cyclase</fullName>
    </recommendedName>
</protein>
<dbReference type="AlphaFoldDB" id="A0A0U4D7N7"/>